<proteinExistence type="predicted"/>
<keyword evidence="2" id="KW-1185">Reference proteome</keyword>
<organism evidence="1 2">
    <name type="scientific">Grifola frondosa</name>
    <name type="common">Maitake</name>
    <name type="synonym">Polyporus frondosus</name>
    <dbReference type="NCBI Taxonomy" id="5627"/>
    <lineage>
        <taxon>Eukaryota</taxon>
        <taxon>Fungi</taxon>
        <taxon>Dikarya</taxon>
        <taxon>Basidiomycota</taxon>
        <taxon>Agaricomycotina</taxon>
        <taxon>Agaricomycetes</taxon>
        <taxon>Polyporales</taxon>
        <taxon>Grifolaceae</taxon>
        <taxon>Grifola</taxon>
    </lineage>
</organism>
<reference evidence="1 2" key="1">
    <citation type="submission" date="2016-03" db="EMBL/GenBank/DDBJ databases">
        <title>Whole genome sequencing of Grifola frondosa 9006-11.</title>
        <authorList>
            <person name="Min B."/>
            <person name="Park H."/>
            <person name="Kim J.-G."/>
            <person name="Cho H."/>
            <person name="Oh Y.-L."/>
            <person name="Kong W.-S."/>
            <person name="Choi I.-G."/>
        </authorList>
    </citation>
    <scope>NUCLEOTIDE SEQUENCE [LARGE SCALE GENOMIC DNA]</scope>
    <source>
        <strain evidence="1 2">9006-11</strain>
    </source>
</reference>
<gene>
    <name evidence="1" type="ORF">A0H81_10372</name>
</gene>
<comment type="caution">
    <text evidence="1">The sequence shown here is derived from an EMBL/GenBank/DDBJ whole genome shotgun (WGS) entry which is preliminary data.</text>
</comment>
<evidence type="ECO:0000313" key="1">
    <source>
        <dbReference type="EMBL" id="OBZ69906.1"/>
    </source>
</evidence>
<dbReference type="EMBL" id="LUGG01000015">
    <property type="protein sequence ID" value="OBZ69906.1"/>
    <property type="molecule type" value="Genomic_DNA"/>
</dbReference>
<sequence>MDVQELAEVAALIANLKTLPALHSNAPRIPNFTIDPAITQSHHRSSHPLRKLLPALTNPTVVASSLVMWR</sequence>
<protein>
    <submittedName>
        <fullName evidence="1">Uncharacterized protein</fullName>
    </submittedName>
</protein>
<name>A0A1C7M0B8_GRIFR</name>
<evidence type="ECO:0000313" key="2">
    <source>
        <dbReference type="Proteomes" id="UP000092993"/>
    </source>
</evidence>
<dbReference type="Proteomes" id="UP000092993">
    <property type="component" value="Unassembled WGS sequence"/>
</dbReference>
<dbReference type="AlphaFoldDB" id="A0A1C7M0B8"/>
<accession>A0A1C7M0B8</accession>